<dbReference type="GO" id="GO:0009097">
    <property type="term" value="P:isoleucine biosynthetic process"/>
    <property type="evidence" value="ECO:0007669"/>
    <property type="project" value="TreeGrafter"/>
</dbReference>
<dbReference type="InterPro" id="IPR050147">
    <property type="entry name" value="Ser/Thr_Dehydratase"/>
</dbReference>
<dbReference type="InterPro" id="IPR000634">
    <property type="entry name" value="Ser/Thr_deHydtase_PyrdxlP-BS"/>
</dbReference>
<dbReference type="Proteomes" id="UP000198644">
    <property type="component" value="Unassembled WGS sequence"/>
</dbReference>
<dbReference type="GO" id="GO:0004794">
    <property type="term" value="F:threonine deaminase activity"/>
    <property type="evidence" value="ECO:0007669"/>
    <property type="project" value="TreeGrafter"/>
</dbReference>
<dbReference type="GO" id="GO:0006565">
    <property type="term" value="P:L-serine catabolic process"/>
    <property type="evidence" value="ECO:0007669"/>
    <property type="project" value="TreeGrafter"/>
</dbReference>
<gene>
    <name evidence="6" type="ORF">SAMN05216203_2839</name>
</gene>
<dbReference type="EMBL" id="FOYW01000002">
    <property type="protein sequence ID" value="SFR76051.1"/>
    <property type="molecule type" value="Genomic_DNA"/>
</dbReference>
<feature type="domain" description="Tryptophan synthase beta chain-like PALP" evidence="5">
    <location>
        <begin position="21"/>
        <end position="309"/>
    </location>
</feature>
<reference evidence="6 7" key="1">
    <citation type="submission" date="2016-10" db="EMBL/GenBank/DDBJ databases">
        <authorList>
            <person name="de Groot N.N."/>
        </authorList>
    </citation>
    <scope>NUCLEOTIDE SEQUENCE [LARGE SCALE GENOMIC DNA]</scope>
    <source>
        <strain evidence="6 7">CGMCC 1.9167</strain>
    </source>
</reference>
<dbReference type="RefSeq" id="WP_092014424.1">
    <property type="nucleotide sequence ID" value="NZ_FOYW01000002.1"/>
</dbReference>
<evidence type="ECO:0000256" key="3">
    <source>
        <dbReference type="ARBA" id="ARBA00022898"/>
    </source>
</evidence>
<evidence type="ECO:0000256" key="2">
    <source>
        <dbReference type="ARBA" id="ARBA00010869"/>
    </source>
</evidence>
<dbReference type="PANTHER" id="PTHR48078:SF6">
    <property type="entry name" value="L-THREONINE DEHYDRATASE CATABOLIC TDCB"/>
    <property type="match status" value="1"/>
</dbReference>
<dbReference type="Pfam" id="PF00291">
    <property type="entry name" value="PALP"/>
    <property type="match status" value="1"/>
</dbReference>
<evidence type="ECO:0000313" key="6">
    <source>
        <dbReference type="EMBL" id="SFR76051.1"/>
    </source>
</evidence>
<dbReference type="PANTHER" id="PTHR48078">
    <property type="entry name" value="THREONINE DEHYDRATASE, MITOCHONDRIAL-RELATED"/>
    <property type="match status" value="1"/>
</dbReference>
<comment type="cofactor">
    <cofactor evidence="1">
        <name>pyridoxal 5'-phosphate</name>
        <dbReference type="ChEBI" id="CHEBI:597326"/>
    </cofactor>
</comment>
<proteinExistence type="inferred from homology"/>
<evidence type="ECO:0000256" key="4">
    <source>
        <dbReference type="ARBA" id="ARBA00023239"/>
    </source>
</evidence>
<dbReference type="GO" id="GO:0030170">
    <property type="term" value="F:pyridoxal phosphate binding"/>
    <property type="evidence" value="ECO:0007669"/>
    <property type="project" value="InterPro"/>
</dbReference>
<keyword evidence="7" id="KW-1185">Reference proteome</keyword>
<evidence type="ECO:0000256" key="1">
    <source>
        <dbReference type="ARBA" id="ARBA00001933"/>
    </source>
</evidence>
<dbReference type="Gene3D" id="3.40.50.1100">
    <property type="match status" value="2"/>
</dbReference>
<dbReference type="CDD" id="cd01562">
    <property type="entry name" value="Thr-dehyd"/>
    <property type="match status" value="1"/>
</dbReference>
<dbReference type="FunFam" id="3.40.50.1100:FF:000005">
    <property type="entry name" value="Threonine dehydratase catabolic"/>
    <property type="match status" value="1"/>
</dbReference>
<keyword evidence="4 6" id="KW-0456">Lyase</keyword>
<name>A0A1I6JAS2_9GAMM</name>
<dbReference type="GO" id="GO:0006567">
    <property type="term" value="P:L-threonine catabolic process"/>
    <property type="evidence" value="ECO:0007669"/>
    <property type="project" value="TreeGrafter"/>
</dbReference>
<dbReference type="GO" id="GO:0003941">
    <property type="term" value="F:L-serine ammonia-lyase activity"/>
    <property type="evidence" value="ECO:0007669"/>
    <property type="project" value="TreeGrafter"/>
</dbReference>
<dbReference type="SUPFAM" id="SSF53686">
    <property type="entry name" value="Tryptophan synthase beta subunit-like PLP-dependent enzymes"/>
    <property type="match status" value="1"/>
</dbReference>
<comment type="similarity">
    <text evidence="2">Belongs to the serine/threonine dehydratase family.</text>
</comment>
<evidence type="ECO:0000313" key="7">
    <source>
        <dbReference type="Proteomes" id="UP000198644"/>
    </source>
</evidence>
<evidence type="ECO:0000259" key="5">
    <source>
        <dbReference type="Pfam" id="PF00291"/>
    </source>
</evidence>
<dbReference type="PROSITE" id="PS00165">
    <property type="entry name" value="DEHYDRATASE_SER_THR"/>
    <property type="match status" value="1"/>
</dbReference>
<sequence length="323" mass="34403">MDRPDLPTPAVIQEAEVRIRPRLAETPLWRSPDLDAVQGFPVTLKCENLQRTGSFKARGALNWILSATERELAPGLVTVSAGNHAIALAWAAKSAGASLTVVMPEGSSRLKVRRTRELGAEVLIRGRIQDAVAHCHHLVEYRGMTLVHPYNDVRIMAGQGTVGLELLRQQREVTRILCPVGGGGLISGLGLAVKAVAPDIELIGVEPEGAATMGNAWKHNDPAAALETVDTWAASLAPAVVGEHTYAASRQVVDRMVTVSEAAIRRATRLLLSEARLFVEPGAAVGLAALLEGTVEADRNRPAALIITGGNLDLDQVSQCEVD</sequence>
<dbReference type="InterPro" id="IPR001926">
    <property type="entry name" value="TrpB-like_PALP"/>
</dbReference>
<protein>
    <submittedName>
        <fullName evidence="6">L-threonine ammonia-lyase</fullName>
    </submittedName>
</protein>
<accession>A0A1I6JAS2</accession>
<organism evidence="6 7">
    <name type="scientific">Marinobacter daqiaonensis</name>
    <dbReference type="NCBI Taxonomy" id="650891"/>
    <lineage>
        <taxon>Bacteria</taxon>
        <taxon>Pseudomonadati</taxon>
        <taxon>Pseudomonadota</taxon>
        <taxon>Gammaproteobacteria</taxon>
        <taxon>Pseudomonadales</taxon>
        <taxon>Marinobacteraceae</taxon>
        <taxon>Marinobacter</taxon>
    </lineage>
</organism>
<dbReference type="STRING" id="650891.SAMN05216203_2839"/>
<dbReference type="OrthoDB" id="9811476at2"/>
<dbReference type="AlphaFoldDB" id="A0A1I6JAS2"/>
<dbReference type="InterPro" id="IPR036052">
    <property type="entry name" value="TrpB-like_PALP_sf"/>
</dbReference>
<keyword evidence="3" id="KW-0663">Pyridoxal phosphate</keyword>